<dbReference type="InterPro" id="IPR013658">
    <property type="entry name" value="SGL"/>
</dbReference>
<dbReference type="SUPFAM" id="SSF63829">
    <property type="entry name" value="Calcium-dependent phosphotriesterase"/>
    <property type="match status" value="1"/>
</dbReference>
<sequence length="313" mass="34363">MMFAAPPAVMAEVFCRIPDKFRRFGETTEWAQVQLHGAAAPVFLEGPVFDAEGNLWVTDIPWGRLFRIAPDGTCEVGFEYDGQPNGMKFLADGRLLVADHHKGMVICDPATGKSEPWFDRYLLEPFLGCNDLTIAKNGDIWFTDQGQSGWHNPNGRLFRVRAGTGRLELMLDKIPSPNGLVLNKAETALYLAVTRANAVWRCPLVNANGDEGAEVISKVGTYIQMSGGSGPDGLTIDANDNLVVCHVGFGAVWLFSDRGEPMLRIDVPEGRYTTNAAYGGPDNRWLYFTESSTGTVYRVEMPVPGREIFPAGV</sequence>
<dbReference type="PANTHER" id="PTHR47572:SF5">
    <property type="entry name" value="BLR2277 PROTEIN"/>
    <property type="match status" value="1"/>
</dbReference>
<reference evidence="2" key="1">
    <citation type="submission" date="2022-03" db="EMBL/GenBank/DDBJ databases">
        <title>Identification of a novel bacterium isolated from mangrove sediments.</title>
        <authorList>
            <person name="Pan X."/>
        </authorList>
    </citation>
    <scope>NUCLEOTIDE SEQUENCE</scope>
    <source>
        <strain evidence="2">B2580</strain>
    </source>
</reference>
<dbReference type="Proteomes" id="UP001162880">
    <property type="component" value="Unassembled WGS sequence"/>
</dbReference>
<evidence type="ECO:0000259" key="1">
    <source>
        <dbReference type="Pfam" id="PF08450"/>
    </source>
</evidence>
<evidence type="ECO:0000313" key="3">
    <source>
        <dbReference type="Proteomes" id="UP001162880"/>
    </source>
</evidence>
<feature type="domain" description="SMP-30/Gluconolactonase/LRE-like region" evidence="1">
    <location>
        <begin position="45"/>
        <end position="290"/>
    </location>
</feature>
<keyword evidence="3" id="KW-1185">Reference proteome</keyword>
<dbReference type="RefSeq" id="WP_243993483.1">
    <property type="nucleotide sequence ID" value="NZ_JALHLE010000013.1"/>
</dbReference>
<organism evidence="2 3">
    <name type="scientific">Novosphingobium album</name>
    <name type="common">ex Hu et al. 2023</name>
    <dbReference type="NCBI Taxonomy" id="2930093"/>
    <lineage>
        <taxon>Bacteria</taxon>
        <taxon>Pseudomonadati</taxon>
        <taxon>Pseudomonadota</taxon>
        <taxon>Alphaproteobacteria</taxon>
        <taxon>Sphingomonadales</taxon>
        <taxon>Sphingomonadaceae</taxon>
        <taxon>Novosphingobium</taxon>
    </lineage>
</organism>
<accession>A0ABT0B1K3</accession>
<proteinExistence type="predicted"/>
<dbReference type="PANTHER" id="PTHR47572">
    <property type="entry name" value="LIPOPROTEIN-RELATED"/>
    <property type="match status" value="1"/>
</dbReference>
<name>A0ABT0B1K3_9SPHN</name>
<dbReference type="InterPro" id="IPR051262">
    <property type="entry name" value="SMP-30/CGR1_Lactonase"/>
</dbReference>
<dbReference type="InterPro" id="IPR011042">
    <property type="entry name" value="6-blade_b-propeller_TolB-like"/>
</dbReference>
<evidence type="ECO:0000313" key="2">
    <source>
        <dbReference type="EMBL" id="MCJ2178956.1"/>
    </source>
</evidence>
<comment type="caution">
    <text evidence="2">The sequence shown here is derived from an EMBL/GenBank/DDBJ whole genome shotgun (WGS) entry which is preliminary data.</text>
</comment>
<protein>
    <submittedName>
        <fullName evidence="2">SMP-30/gluconolactonase/LRE family protein</fullName>
    </submittedName>
</protein>
<dbReference type="EMBL" id="JALHLE010000013">
    <property type="protein sequence ID" value="MCJ2178956.1"/>
    <property type="molecule type" value="Genomic_DNA"/>
</dbReference>
<dbReference type="Pfam" id="PF08450">
    <property type="entry name" value="SGL"/>
    <property type="match status" value="1"/>
</dbReference>
<dbReference type="Gene3D" id="2.120.10.30">
    <property type="entry name" value="TolB, C-terminal domain"/>
    <property type="match status" value="1"/>
</dbReference>
<gene>
    <name evidence="2" type="ORF">MTR64_10300</name>
</gene>